<accession>A0A2Z2M798</accession>
<reference evidence="1 2" key="1">
    <citation type="submission" date="2016-03" db="EMBL/GenBank/DDBJ databases">
        <title>Complete genome sequence of Thermococcus gorgonarius.</title>
        <authorList>
            <person name="Oger P.M."/>
        </authorList>
    </citation>
    <scope>NUCLEOTIDE SEQUENCE [LARGE SCALE GENOMIC DNA]</scope>
    <source>
        <strain evidence="1 2">W-12</strain>
    </source>
</reference>
<sequence>MTTVIKRNPLLFLKELREYYDDIWKLPDSQYLVDPDFLVVDPKTGKGAKIAFVVLDDGETVSVVYDDIS</sequence>
<evidence type="ECO:0000313" key="2">
    <source>
        <dbReference type="Proteomes" id="UP000250134"/>
    </source>
</evidence>
<dbReference type="GeneID" id="33331093"/>
<name>A0A2Z2M798_THEGO</name>
<organism evidence="1 2">
    <name type="scientific">Thermococcus gorgonarius</name>
    <dbReference type="NCBI Taxonomy" id="71997"/>
    <lineage>
        <taxon>Archaea</taxon>
        <taxon>Methanobacteriati</taxon>
        <taxon>Methanobacteriota</taxon>
        <taxon>Thermococci</taxon>
        <taxon>Thermococcales</taxon>
        <taxon>Thermococcaceae</taxon>
        <taxon>Thermococcus</taxon>
    </lineage>
</organism>
<gene>
    <name evidence="1" type="ORF">A3K92_01055</name>
</gene>
<protein>
    <submittedName>
        <fullName evidence="1">Uncharacterized protein</fullName>
    </submittedName>
</protein>
<dbReference type="RefSeq" id="WP_088884514.1">
    <property type="nucleotide sequence ID" value="NZ_CP014855.1"/>
</dbReference>
<dbReference type="OrthoDB" id="84757at2157"/>
<dbReference type="AlphaFoldDB" id="A0A2Z2M798"/>
<keyword evidence="2" id="KW-1185">Reference proteome</keyword>
<evidence type="ECO:0000313" key="1">
    <source>
        <dbReference type="EMBL" id="ASJ00172.1"/>
    </source>
</evidence>
<dbReference type="KEGG" id="tgg:A3K92_01055"/>
<proteinExistence type="predicted"/>
<dbReference type="EMBL" id="CP014855">
    <property type="protein sequence ID" value="ASJ00172.1"/>
    <property type="molecule type" value="Genomic_DNA"/>
</dbReference>
<dbReference type="Proteomes" id="UP000250134">
    <property type="component" value="Chromosome"/>
</dbReference>